<evidence type="ECO:0000259" key="8">
    <source>
        <dbReference type="Pfam" id="PF20684"/>
    </source>
</evidence>
<evidence type="ECO:0000256" key="6">
    <source>
        <dbReference type="SAM" id="MobiDB-lite"/>
    </source>
</evidence>
<keyword evidence="3 7" id="KW-1133">Transmembrane helix</keyword>
<dbReference type="Proteomes" id="UP000799291">
    <property type="component" value="Unassembled WGS sequence"/>
</dbReference>
<dbReference type="InterPro" id="IPR049326">
    <property type="entry name" value="Rhodopsin_dom_fungi"/>
</dbReference>
<protein>
    <recommendedName>
        <fullName evidence="8">Rhodopsin domain-containing protein</fullName>
    </recommendedName>
</protein>
<dbReference type="AlphaFoldDB" id="A0A6G1JLA4"/>
<keyword evidence="4 7" id="KW-0472">Membrane</keyword>
<dbReference type="OrthoDB" id="10017208at2759"/>
<dbReference type="InterPro" id="IPR052337">
    <property type="entry name" value="SAT4-like"/>
</dbReference>
<evidence type="ECO:0000256" key="1">
    <source>
        <dbReference type="ARBA" id="ARBA00004141"/>
    </source>
</evidence>
<feature type="transmembrane region" description="Helical" evidence="7">
    <location>
        <begin position="21"/>
        <end position="40"/>
    </location>
</feature>
<feature type="transmembrane region" description="Helical" evidence="7">
    <location>
        <begin position="99"/>
        <end position="123"/>
    </location>
</feature>
<reference evidence="9" key="1">
    <citation type="journal article" date="2020" name="Stud. Mycol.">
        <title>101 Dothideomycetes genomes: a test case for predicting lifestyles and emergence of pathogens.</title>
        <authorList>
            <person name="Haridas S."/>
            <person name="Albert R."/>
            <person name="Binder M."/>
            <person name="Bloem J."/>
            <person name="Labutti K."/>
            <person name="Salamov A."/>
            <person name="Andreopoulos B."/>
            <person name="Baker S."/>
            <person name="Barry K."/>
            <person name="Bills G."/>
            <person name="Bluhm B."/>
            <person name="Cannon C."/>
            <person name="Castanera R."/>
            <person name="Culley D."/>
            <person name="Daum C."/>
            <person name="Ezra D."/>
            <person name="Gonzalez J."/>
            <person name="Henrissat B."/>
            <person name="Kuo A."/>
            <person name="Liang C."/>
            <person name="Lipzen A."/>
            <person name="Lutzoni F."/>
            <person name="Magnuson J."/>
            <person name="Mondo S."/>
            <person name="Nolan M."/>
            <person name="Ohm R."/>
            <person name="Pangilinan J."/>
            <person name="Park H.-J."/>
            <person name="Ramirez L."/>
            <person name="Alfaro M."/>
            <person name="Sun H."/>
            <person name="Tritt A."/>
            <person name="Yoshinaga Y."/>
            <person name="Zwiers L.-H."/>
            <person name="Turgeon B."/>
            <person name="Goodwin S."/>
            <person name="Spatafora J."/>
            <person name="Crous P."/>
            <person name="Grigoriev I."/>
        </authorList>
    </citation>
    <scope>NUCLEOTIDE SEQUENCE</scope>
    <source>
        <strain evidence="9">CBS 122367</strain>
    </source>
</reference>
<evidence type="ECO:0000256" key="5">
    <source>
        <dbReference type="ARBA" id="ARBA00038359"/>
    </source>
</evidence>
<evidence type="ECO:0000256" key="2">
    <source>
        <dbReference type="ARBA" id="ARBA00022692"/>
    </source>
</evidence>
<evidence type="ECO:0000313" key="10">
    <source>
        <dbReference type="Proteomes" id="UP000799291"/>
    </source>
</evidence>
<proteinExistence type="inferred from homology"/>
<name>A0A6G1JLA4_9PLEO</name>
<feature type="domain" description="Rhodopsin" evidence="8">
    <location>
        <begin position="2"/>
        <end position="196"/>
    </location>
</feature>
<comment type="subcellular location">
    <subcellularLocation>
        <location evidence="1">Membrane</location>
        <topology evidence="1">Multi-pass membrane protein</topology>
    </subcellularLocation>
</comment>
<keyword evidence="10" id="KW-1185">Reference proteome</keyword>
<dbReference type="PANTHER" id="PTHR33048:SF47">
    <property type="entry name" value="INTEGRAL MEMBRANE PROTEIN-RELATED"/>
    <property type="match status" value="1"/>
</dbReference>
<dbReference type="GO" id="GO:0016020">
    <property type="term" value="C:membrane"/>
    <property type="evidence" value="ECO:0007669"/>
    <property type="project" value="UniProtKB-SubCell"/>
</dbReference>
<evidence type="ECO:0000256" key="3">
    <source>
        <dbReference type="ARBA" id="ARBA00022989"/>
    </source>
</evidence>
<sequence>MHLQNVPVSDKQRINKHPESRFILTTLSLIASVFCNLSITQLYTSMFPYRRIRMACCVLIVLTIYYGITFFVVQFFSCPRPKRLDTAMAEICMRNIRTIWVAASVVGAFIDLANILLPLPILWGLHVELGKKIRLTLLFGLVFSIVGITAVRIYLYRNMDMYDWTYHTGRIILFNGSEPALGILAGCLPIMSPCLRLASDKIKTTSKSLRGASEQRTPSEPDAQHPPTIGQGKRLSLKEIRMESRASQGFEILDGERYPLSSVAVGVLDGKEKVQTHIDVSGKEQR</sequence>
<organism evidence="9 10">
    <name type="scientific">Lentithecium fluviatile CBS 122367</name>
    <dbReference type="NCBI Taxonomy" id="1168545"/>
    <lineage>
        <taxon>Eukaryota</taxon>
        <taxon>Fungi</taxon>
        <taxon>Dikarya</taxon>
        <taxon>Ascomycota</taxon>
        <taxon>Pezizomycotina</taxon>
        <taxon>Dothideomycetes</taxon>
        <taxon>Pleosporomycetidae</taxon>
        <taxon>Pleosporales</taxon>
        <taxon>Massarineae</taxon>
        <taxon>Lentitheciaceae</taxon>
        <taxon>Lentithecium</taxon>
    </lineage>
</organism>
<evidence type="ECO:0000256" key="7">
    <source>
        <dbReference type="SAM" id="Phobius"/>
    </source>
</evidence>
<evidence type="ECO:0000256" key="4">
    <source>
        <dbReference type="ARBA" id="ARBA00023136"/>
    </source>
</evidence>
<accession>A0A6G1JLA4</accession>
<keyword evidence="2 7" id="KW-0812">Transmembrane</keyword>
<gene>
    <name evidence="9" type="ORF">K458DRAFT_483054</name>
</gene>
<feature type="transmembrane region" description="Helical" evidence="7">
    <location>
        <begin position="135"/>
        <end position="155"/>
    </location>
</feature>
<comment type="similarity">
    <text evidence="5">Belongs to the SAT4 family.</text>
</comment>
<dbReference type="Pfam" id="PF20684">
    <property type="entry name" value="Fung_rhodopsin"/>
    <property type="match status" value="1"/>
</dbReference>
<dbReference type="PANTHER" id="PTHR33048">
    <property type="entry name" value="PTH11-LIKE INTEGRAL MEMBRANE PROTEIN (AFU_ORTHOLOGUE AFUA_5G11245)"/>
    <property type="match status" value="1"/>
</dbReference>
<dbReference type="EMBL" id="MU005570">
    <property type="protein sequence ID" value="KAF2690905.1"/>
    <property type="molecule type" value="Genomic_DNA"/>
</dbReference>
<feature type="transmembrane region" description="Helical" evidence="7">
    <location>
        <begin position="52"/>
        <end position="78"/>
    </location>
</feature>
<evidence type="ECO:0000313" key="9">
    <source>
        <dbReference type="EMBL" id="KAF2690905.1"/>
    </source>
</evidence>
<feature type="region of interest" description="Disordered" evidence="6">
    <location>
        <begin position="206"/>
        <end position="231"/>
    </location>
</feature>